<keyword evidence="1" id="KW-1133">Transmembrane helix</keyword>
<keyword evidence="3" id="KW-1185">Reference proteome</keyword>
<keyword evidence="1" id="KW-0472">Membrane</keyword>
<evidence type="ECO:0000256" key="1">
    <source>
        <dbReference type="SAM" id="Phobius"/>
    </source>
</evidence>
<dbReference type="Proteomes" id="UP000482960">
    <property type="component" value="Unassembled WGS sequence"/>
</dbReference>
<dbReference type="EMBL" id="BLPG01000002">
    <property type="protein sequence ID" value="GFJ95974.1"/>
    <property type="molecule type" value="Genomic_DNA"/>
</dbReference>
<sequence length="316" mass="33263">MVTASLGRLSTALTQASTAAGRLRTSAQLAGTAASQLRSSADQAAGAVQRAGRNAATSGGLMGGFRKGLEGATVAQRGLNTAMKANILGAIIAIVMMLVTKLIDMAMQSETVRKVMQAVFKKIGEAVGWAMDFVTKEFGKWNRIRADVVEVIGRLGDWLQDKWNQITGRLKAAWDGLSGFARSAFEAVLSAVRGPINAVIGLVNSAIRGLNSVRVSIPDWVPGVGGKTFGVNLALIPQLAAGGIAMPAVGGRLVTVAEAGQPEAIVPLSKLPDLLDLRPRRGAEQPITVNVYPQARQSEYEIGRIVARELAWAGKR</sequence>
<accession>A0A6V8LIF9</accession>
<organism evidence="2 3">
    <name type="scientific">Phytohabitans rumicis</name>
    <dbReference type="NCBI Taxonomy" id="1076125"/>
    <lineage>
        <taxon>Bacteria</taxon>
        <taxon>Bacillati</taxon>
        <taxon>Actinomycetota</taxon>
        <taxon>Actinomycetes</taxon>
        <taxon>Micromonosporales</taxon>
        <taxon>Micromonosporaceae</taxon>
    </lineage>
</organism>
<keyword evidence="1" id="KW-0812">Transmembrane</keyword>
<reference evidence="2 3" key="2">
    <citation type="submission" date="2020-03" db="EMBL/GenBank/DDBJ databases">
        <authorList>
            <person name="Ichikawa N."/>
            <person name="Kimura A."/>
            <person name="Kitahashi Y."/>
            <person name="Uohara A."/>
        </authorList>
    </citation>
    <scope>NUCLEOTIDE SEQUENCE [LARGE SCALE GENOMIC DNA]</scope>
    <source>
        <strain evidence="2 3">NBRC 108638</strain>
    </source>
</reference>
<proteinExistence type="predicted"/>
<evidence type="ECO:0000313" key="2">
    <source>
        <dbReference type="EMBL" id="GFJ95974.1"/>
    </source>
</evidence>
<reference evidence="2 3" key="1">
    <citation type="submission" date="2020-03" db="EMBL/GenBank/DDBJ databases">
        <title>Whole genome shotgun sequence of Phytohabitans rumicis NBRC 108638.</title>
        <authorList>
            <person name="Komaki H."/>
            <person name="Tamura T."/>
        </authorList>
    </citation>
    <scope>NUCLEOTIDE SEQUENCE [LARGE SCALE GENOMIC DNA]</scope>
    <source>
        <strain evidence="2 3">NBRC 108638</strain>
    </source>
</reference>
<gene>
    <name evidence="2" type="ORF">Prum_096160</name>
</gene>
<evidence type="ECO:0000313" key="3">
    <source>
        <dbReference type="Proteomes" id="UP000482960"/>
    </source>
</evidence>
<protein>
    <submittedName>
        <fullName evidence="2">Uncharacterized protein</fullName>
    </submittedName>
</protein>
<feature type="transmembrane region" description="Helical" evidence="1">
    <location>
        <begin position="87"/>
        <end position="107"/>
    </location>
</feature>
<name>A0A6V8LIF9_9ACTN</name>
<dbReference type="AlphaFoldDB" id="A0A6V8LIF9"/>
<comment type="caution">
    <text evidence="2">The sequence shown here is derived from an EMBL/GenBank/DDBJ whole genome shotgun (WGS) entry which is preliminary data.</text>
</comment>